<evidence type="ECO:0000259" key="9">
    <source>
        <dbReference type="Pfam" id="PF02441"/>
    </source>
</evidence>
<evidence type="ECO:0000256" key="1">
    <source>
        <dbReference type="ARBA" id="ARBA00001917"/>
    </source>
</evidence>
<dbReference type="PANTHER" id="PTHR14359">
    <property type="entry name" value="HOMO-OLIGOMERIC FLAVIN CONTAINING CYS DECARBOXYLASE FAMILY"/>
    <property type="match status" value="1"/>
</dbReference>
<accession>A0ABM0X5D7</accession>
<reference evidence="11" key="2">
    <citation type="submission" date="2025-08" db="UniProtKB">
        <authorList>
            <consortium name="RefSeq"/>
        </authorList>
    </citation>
    <scope>IDENTIFICATION</scope>
    <source>
        <tissue evidence="11">Leaf</tissue>
    </source>
</reference>
<dbReference type="RefSeq" id="XP_010480973.1">
    <property type="nucleotide sequence ID" value="XM_010482671.1"/>
</dbReference>
<dbReference type="Proteomes" id="UP000694864">
    <property type="component" value="Chromosome 17"/>
</dbReference>
<dbReference type="SUPFAM" id="SSF52507">
    <property type="entry name" value="Homo-oligomeric flavin-containing Cys decarboxylases, HFCD"/>
    <property type="match status" value="1"/>
</dbReference>
<reference evidence="10" key="1">
    <citation type="journal article" date="2014" name="Nat. Commun.">
        <title>The emerging biofuel crop Camelina sativa retains a highly undifferentiated hexaploid genome structure.</title>
        <authorList>
            <person name="Kagale S."/>
            <person name="Koh C."/>
            <person name="Nixon J."/>
            <person name="Bollina V."/>
            <person name="Clarke W.E."/>
            <person name="Tuteja R."/>
            <person name="Spillane C."/>
            <person name="Robinson S.J."/>
            <person name="Links M.G."/>
            <person name="Clarke C."/>
            <person name="Higgins E.E."/>
            <person name="Huebert T."/>
            <person name="Sharpe A.G."/>
            <person name="Parkin I.A."/>
        </authorList>
    </citation>
    <scope>NUCLEOTIDE SEQUENCE [LARGE SCALE GENOMIC DNA]</scope>
    <source>
        <strain evidence="10">cv. DH55</strain>
    </source>
</reference>
<evidence type="ECO:0000313" key="11">
    <source>
        <dbReference type="RefSeq" id="XP_010480973.1"/>
    </source>
</evidence>
<protein>
    <recommendedName>
        <fullName evidence="8">phosphopantothenoylcysteine decarboxylase</fullName>
        <ecNumber evidence="8">4.1.1.36</ecNumber>
    </recommendedName>
</protein>
<keyword evidence="3" id="KW-0288">FMN</keyword>
<dbReference type="EC" id="4.1.1.36" evidence="8"/>
<comment type="pathway">
    <text evidence="7">Cofactor biosynthesis; coenzyme A biosynthesis; CoA from (R)-pantothenate: step 3/5.</text>
</comment>
<evidence type="ECO:0000256" key="8">
    <source>
        <dbReference type="ARBA" id="ARBA00066422"/>
    </source>
</evidence>
<evidence type="ECO:0000256" key="3">
    <source>
        <dbReference type="ARBA" id="ARBA00022643"/>
    </source>
</evidence>
<keyword evidence="5" id="KW-0173">Coenzyme A biosynthesis</keyword>
<comment type="cofactor">
    <cofactor evidence="1">
        <name>FMN</name>
        <dbReference type="ChEBI" id="CHEBI:58210"/>
    </cofactor>
</comment>
<organism evidence="10 11">
    <name type="scientific">Camelina sativa</name>
    <name type="common">False flax</name>
    <name type="synonym">Myagrum sativum</name>
    <dbReference type="NCBI Taxonomy" id="90675"/>
    <lineage>
        <taxon>Eukaryota</taxon>
        <taxon>Viridiplantae</taxon>
        <taxon>Streptophyta</taxon>
        <taxon>Embryophyta</taxon>
        <taxon>Tracheophyta</taxon>
        <taxon>Spermatophyta</taxon>
        <taxon>Magnoliopsida</taxon>
        <taxon>eudicotyledons</taxon>
        <taxon>Gunneridae</taxon>
        <taxon>Pentapetalae</taxon>
        <taxon>rosids</taxon>
        <taxon>malvids</taxon>
        <taxon>Brassicales</taxon>
        <taxon>Brassicaceae</taxon>
        <taxon>Camelineae</taxon>
        <taxon>Camelina</taxon>
    </lineage>
</organism>
<evidence type="ECO:0000256" key="7">
    <source>
        <dbReference type="ARBA" id="ARBA00060685"/>
    </source>
</evidence>
<evidence type="ECO:0000313" key="10">
    <source>
        <dbReference type="Proteomes" id="UP000694864"/>
    </source>
</evidence>
<keyword evidence="4" id="KW-0210">Decarboxylase</keyword>
<feature type="domain" description="Flavoprotein" evidence="9">
    <location>
        <begin position="95"/>
        <end position="217"/>
    </location>
</feature>
<proteinExistence type="inferred from homology"/>
<keyword evidence="4" id="KW-0456">Lyase</keyword>
<evidence type="ECO:0000256" key="6">
    <source>
        <dbReference type="ARBA" id="ARBA00038350"/>
    </source>
</evidence>
<keyword evidence="3" id="KW-0285">Flavoprotein</keyword>
<dbReference type="GeneID" id="104759787"/>
<evidence type="ECO:0000256" key="4">
    <source>
        <dbReference type="ARBA" id="ARBA00022793"/>
    </source>
</evidence>
<comment type="similarity">
    <text evidence="6">Belongs to the HFCD (homooligomeric flavin containing Cys decarboxylase) superfamily.</text>
</comment>
<dbReference type="InterPro" id="IPR003382">
    <property type="entry name" value="Flavoprotein"/>
</dbReference>
<keyword evidence="2" id="KW-0341">Growth regulation</keyword>
<dbReference type="PANTHER" id="PTHR14359:SF6">
    <property type="entry name" value="PHOSPHOPANTOTHENOYLCYSTEINE DECARBOXYLASE"/>
    <property type="match status" value="1"/>
</dbReference>
<dbReference type="InterPro" id="IPR036551">
    <property type="entry name" value="Flavin_trans-like"/>
</dbReference>
<evidence type="ECO:0000256" key="5">
    <source>
        <dbReference type="ARBA" id="ARBA00022993"/>
    </source>
</evidence>
<name>A0ABM0X5D7_CAMSA</name>
<sequence length="231" mass="26185">MIPKLTYTRKYSKTSTKFIYRKSNSFSFFFSNTPSPSELSTSARFISAGITSPSLPPSPTLHLDTESIRRVSCFARDGEVETDKYARGDVTRKTRILLATNGSVAAIKFINLCYCFWEWDEVKVVASQSSLNFVDKPSLPQNMTLYTNEHEWSSWNKIGDHCFLSTNTLCKIVGGLCDNLLTCLVRAWDYSKPLFVANAMNTLIWNNPLTEHHLVLLDELGITLISLYRLS</sequence>
<evidence type="ECO:0000256" key="2">
    <source>
        <dbReference type="ARBA" id="ARBA00022604"/>
    </source>
</evidence>
<gene>
    <name evidence="11" type="primary">LOC104759787</name>
</gene>
<dbReference type="Gene3D" id="3.40.50.1950">
    <property type="entry name" value="Flavin prenyltransferase-like"/>
    <property type="match status" value="1"/>
</dbReference>
<keyword evidence="10" id="KW-1185">Reference proteome</keyword>
<dbReference type="Pfam" id="PF02441">
    <property type="entry name" value="Flavoprotein"/>
    <property type="match status" value="1"/>
</dbReference>